<dbReference type="InterPro" id="IPR008207">
    <property type="entry name" value="Sig_transdc_His_kin_Hpt_dom"/>
</dbReference>
<dbReference type="Gene3D" id="1.20.120.160">
    <property type="entry name" value="HPT domain"/>
    <property type="match status" value="1"/>
</dbReference>
<dbReference type="CDD" id="cd17546">
    <property type="entry name" value="REC_hyHK_CKI1_RcsC-like"/>
    <property type="match status" value="1"/>
</dbReference>
<dbReference type="InterPro" id="IPR036097">
    <property type="entry name" value="HisK_dim/P_sf"/>
</dbReference>
<evidence type="ECO:0000256" key="2">
    <source>
        <dbReference type="ARBA" id="ARBA00004651"/>
    </source>
</evidence>
<dbReference type="Pfam" id="PF07495">
    <property type="entry name" value="Y_Y_Y"/>
    <property type="match status" value="1"/>
</dbReference>
<comment type="subcellular location">
    <subcellularLocation>
        <location evidence="2">Cell membrane</location>
        <topology evidence="2">Multi-pass membrane protein</topology>
    </subcellularLocation>
</comment>
<dbReference type="SMART" id="SM00387">
    <property type="entry name" value="HATPase_c"/>
    <property type="match status" value="1"/>
</dbReference>
<dbReference type="InterPro" id="IPR003594">
    <property type="entry name" value="HATPase_dom"/>
</dbReference>
<evidence type="ECO:0000256" key="5">
    <source>
        <dbReference type="ARBA" id="ARBA00022553"/>
    </source>
</evidence>
<reference evidence="19" key="1">
    <citation type="submission" date="2022-04" db="EMBL/GenBank/DDBJ databases">
        <title>Hymenobacter sp. isolated from the air.</title>
        <authorList>
            <person name="Won M."/>
            <person name="Lee C.-M."/>
            <person name="Woen H.-Y."/>
            <person name="Kwon S.-W."/>
        </authorList>
    </citation>
    <scope>NUCLEOTIDE SEQUENCE</scope>
    <source>
        <strain evidence="19">5420S-77</strain>
    </source>
</reference>
<dbReference type="SUPFAM" id="SSF63829">
    <property type="entry name" value="Calcium-dependent phosphotriesterase"/>
    <property type="match status" value="2"/>
</dbReference>
<evidence type="ECO:0000256" key="1">
    <source>
        <dbReference type="ARBA" id="ARBA00000085"/>
    </source>
</evidence>
<sequence length="1224" mass="134758">MIVLLLRRLLLLLLLFVSVQASAQSSSVPRYFLRQFGAADGLPQPFIYALAQDHAGYLWIGTAEGLVRYDGTEFVAFTTKDGLAEDFVTTLYVQPRTGQLWVGHYQGGVSRWEGQRFQRVTNAASRPPGFRAVPGIAPADTTYAGAELSAASVTAARRFATLHQVLPPGTVAQCVLADREHNVWIGTAGQGLWRWSDRHITFYPSPNETKAAMGSALFSQGRAGGIQNTGKFFLLNSAHNRTSPLITFPEKLLPYPPSVVFYTPDERSRPSFDGSYPVPVPKALWAGTKGHGLWQMPIPARRSSMQLVRRLPATLSVTALTQHRNGDIWIGTSLDGVYRLPADSTQAAEHFTTANGLLHNTIYALTTDSTGGVWIGTHDTGLAVWQHGAFRYFRFPSGGLDVSALLTDDAGRVWIGTEGNGVFCYEKSVLQTYGPASGLVSPYCYALLPVRWWSSYHGGYLHDFRHEQLLVVHRNSISFADTTLRRFAPAALPGNPLIQDLLPQAAVAWNDYCVWLRTRTGLICLRTNAPNLLPGASKPTPTLLTSEVDGAAASPYQLKELSPTQHQVNFTFRGVSLLPGQAGLQYQYRLLGYQDRWSRPTVVGEAQFPRLGAGSYTFEVRARLGEQGRWSKPVATSFGVATPFWQTWWFAVVSLLLAGAGIFAFIRTREATLRRQKFQLETTVRERTQELRQQKAHIEDMNAELVVARDIAEASRRAKAQFLANMSHEIRTPMNAVIGLTHLLRQTPVSSEQNEYLEAVQSSSQNLLVIINDILDSSKIEAGKLSLEHTAFRLPELLRRVASMFQFATESKHLYFKLEIEPAVPAAVLGDPVRLNQVLVNLVGNAIKFTTTGGVTVRVYPTTDAATNQQVVRFVVQDTGIGIPANKLEAIFEDFSQANTSTTRQFGGTGLGLSIARNLVELHGGKLWVESEEGHGSAFSFEIPYLAADPAEVPAEATLAVGRFEPTLRVLVAEDNDLNQLVARKTLEAWNVQVTIAANGRLAVEAAEQATFDAVLMDVQMPEMDGYEAARQLRARFPDATQLPIIGLTASALPEDRALALEAGMNDTLAKPFDPALLYARIAHYTGRTTLPPQDPPTVVEIPVVVTPEQKSPTPDWTLLEELAGGNEAFIQQIVKTFLTQAPQLQQHLEVEFAAADLGALARTAHKLKGQAAYFGVEHLYSALETLEHQARQQTDREALATLVQQVEKNLDQLYPQLQKRLTV</sequence>
<feature type="modified residue" description="4-aspartylphosphate" evidence="13">
    <location>
        <position position="1018"/>
    </location>
</feature>
<evidence type="ECO:0000259" key="18">
    <source>
        <dbReference type="PROSITE" id="PS50894"/>
    </source>
</evidence>
<dbReference type="Gene3D" id="3.40.50.2300">
    <property type="match status" value="1"/>
</dbReference>
<dbReference type="InterPro" id="IPR001789">
    <property type="entry name" value="Sig_transdc_resp-reg_receiver"/>
</dbReference>
<evidence type="ECO:0000256" key="12">
    <source>
        <dbReference type="PROSITE-ProRule" id="PRU00110"/>
    </source>
</evidence>
<evidence type="ECO:0000256" key="8">
    <source>
        <dbReference type="ARBA" id="ARBA00022840"/>
    </source>
</evidence>
<dbReference type="EC" id="2.7.13.3" evidence="3"/>
<dbReference type="Gene3D" id="2.130.10.10">
    <property type="entry name" value="YVTN repeat-like/Quinoprotein amine dehydrogenase"/>
    <property type="match status" value="2"/>
</dbReference>
<evidence type="ECO:0000256" key="3">
    <source>
        <dbReference type="ARBA" id="ARBA00012438"/>
    </source>
</evidence>
<dbReference type="SMART" id="SM00388">
    <property type="entry name" value="HisKA"/>
    <property type="match status" value="1"/>
</dbReference>
<evidence type="ECO:0000256" key="7">
    <source>
        <dbReference type="ARBA" id="ARBA00022741"/>
    </source>
</evidence>
<dbReference type="InterPro" id="IPR036890">
    <property type="entry name" value="HATPase_C_sf"/>
</dbReference>
<dbReference type="InterPro" id="IPR015943">
    <property type="entry name" value="WD40/YVTN_repeat-like_dom_sf"/>
</dbReference>
<dbReference type="SUPFAM" id="SSF47384">
    <property type="entry name" value="Homodimeric domain of signal transducing histidine kinase"/>
    <property type="match status" value="1"/>
</dbReference>
<comment type="catalytic activity">
    <reaction evidence="1">
        <text>ATP + protein L-histidine = ADP + protein N-phospho-L-histidine.</text>
        <dbReference type="EC" id="2.7.13.3"/>
    </reaction>
</comment>
<evidence type="ECO:0000259" key="17">
    <source>
        <dbReference type="PROSITE" id="PS50110"/>
    </source>
</evidence>
<dbReference type="SMART" id="SM00448">
    <property type="entry name" value="REC"/>
    <property type="match status" value="1"/>
</dbReference>
<dbReference type="Pfam" id="PF02518">
    <property type="entry name" value="HATPase_c"/>
    <property type="match status" value="1"/>
</dbReference>
<evidence type="ECO:0000256" key="14">
    <source>
        <dbReference type="SAM" id="Phobius"/>
    </source>
</evidence>
<dbReference type="PROSITE" id="PS50109">
    <property type="entry name" value="HIS_KIN"/>
    <property type="match status" value="1"/>
</dbReference>
<dbReference type="RefSeq" id="WP_245119507.1">
    <property type="nucleotide sequence ID" value="NZ_CP095061.1"/>
</dbReference>
<proteinExistence type="predicted"/>
<feature type="chain" id="PRO_5047390088" description="histidine kinase" evidence="15">
    <location>
        <begin position="24"/>
        <end position="1224"/>
    </location>
</feature>
<dbReference type="InterPro" id="IPR011110">
    <property type="entry name" value="Reg_prop"/>
</dbReference>
<keyword evidence="4" id="KW-1003">Cell membrane</keyword>
<keyword evidence="5 13" id="KW-0597">Phosphoprotein</keyword>
<keyword evidence="11 14" id="KW-0472">Membrane</keyword>
<dbReference type="InterPro" id="IPR005467">
    <property type="entry name" value="His_kinase_dom"/>
</dbReference>
<feature type="domain" description="Histidine kinase" evidence="16">
    <location>
        <begin position="725"/>
        <end position="947"/>
    </location>
</feature>
<dbReference type="InterPro" id="IPR036641">
    <property type="entry name" value="HPT_dom_sf"/>
</dbReference>
<organism evidence="19 20">
    <name type="scientific">Hymenobacter volaticus</name>
    <dbReference type="NCBI Taxonomy" id="2932254"/>
    <lineage>
        <taxon>Bacteria</taxon>
        <taxon>Pseudomonadati</taxon>
        <taxon>Bacteroidota</taxon>
        <taxon>Cytophagia</taxon>
        <taxon>Cytophagales</taxon>
        <taxon>Hymenobacteraceae</taxon>
        <taxon>Hymenobacter</taxon>
    </lineage>
</organism>
<evidence type="ECO:0000256" key="11">
    <source>
        <dbReference type="ARBA" id="ARBA00023136"/>
    </source>
</evidence>
<feature type="signal peptide" evidence="15">
    <location>
        <begin position="1"/>
        <end position="23"/>
    </location>
</feature>
<feature type="modified residue" description="Phosphohistidine" evidence="12">
    <location>
        <position position="1166"/>
    </location>
</feature>
<feature type="domain" description="HPt" evidence="18">
    <location>
        <begin position="1127"/>
        <end position="1221"/>
    </location>
</feature>
<dbReference type="PROSITE" id="PS50110">
    <property type="entry name" value="RESPONSE_REGULATORY"/>
    <property type="match status" value="1"/>
</dbReference>
<dbReference type="SUPFAM" id="SSF47226">
    <property type="entry name" value="Histidine-containing phosphotransfer domain, HPT domain"/>
    <property type="match status" value="1"/>
</dbReference>
<evidence type="ECO:0000259" key="16">
    <source>
        <dbReference type="PROSITE" id="PS50109"/>
    </source>
</evidence>
<dbReference type="SUPFAM" id="SSF55874">
    <property type="entry name" value="ATPase domain of HSP90 chaperone/DNA topoisomerase II/histidine kinase"/>
    <property type="match status" value="1"/>
</dbReference>
<gene>
    <name evidence="19" type="ORF">MUN86_18425</name>
</gene>
<dbReference type="InterPro" id="IPR013783">
    <property type="entry name" value="Ig-like_fold"/>
</dbReference>
<keyword evidence="6 14" id="KW-0812">Transmembrane</keyword>
<dbReference type="InterPro" id="IPR011006">
    <property type="entry name" value="CheY-like_superfamily"/>
</dbReference>
<keyword evidence="20" id="KW-1185">Reference proteome</keyword>
<protein>
    <recommendedName>
        <fullName evidence="3">histidine kinase</fullName>
        <ecNumber evidence="3">2.7.13.3</ecNumber>
    </recommendedName>
</protein>
<accession>A0ABY4G3N4</accession>
<dbReference type="GO" id="GO:0005524">
    <property type="term" value="F:ATP binding"/>
    <property type="evidence" value="ECO:0007669"/>
    <property type="project" value="UniProtKB-KW"/>
</dbReference>
<evidence type="ECO:0000256" key="13">
    <source>
        <dbReference type="PROSITE-ProRule" id="PRU00169"/>
    </source>
</evidence>
<dbReference type="InterPro" id="IPR004358">
    <property type="entry name" value="Sig_transdc_His_kin-like_C"/>
</dbReference>
<dbReference type="CDD" id="cd00088">
    <property type="entry name" value="HPT"/>
    <property type="match status" value="1"/>
</dbReference>
<dbReference type="Gene3D" id="1.10.287.130">
    <property type="match status" value="1"/>
</dbReference>
<keyword evidence="15" id="KW-0732">Signal</keyword>
<dbReference type="Gene3D" id="3.30.565.10">
    <property type="entry name" value="Histidine kinase-like ATPase, C-terminal domain"/>
    <property type="match status" value="1"/>
</dbReference>
<dbReference type="CDD" id="cd00082">
    <property type="entry name" value="HisKA"/>
    <property type="match status" value="1"/>
</dbReference>
<feature type="transmembrane region" description="Helical" evidence="14">
    <location>
        <begin position="648"/>
        <end position="666"/>
    </location>
</feature>
<feature type="domain" description="Response regulatory" evidence="17">
    <location>
        <begin position="969"/>
        <end position="1086"/>
    </location>
</feature>
<evidence type="ECO:0000256" key="6">
    <source>
        <dbReference type="ARBA" id="ARBA00022692"/>
    </source>
</evidence>
<dbReference type="EMBL" id="CP095061">
    <property type="protein sequence ID" value="UOQ65500.1"/>
    <property type="molecule type" value="Genomic_DNA"/>
</dbReference>
<dbReference type="SUPFAM" id="SSF52172">
    <property type="entry name" value="CheY-like"/>
    <property type="match status" value="1"/>
</dbReference>
<dbReference type="Pfam" id="PF00512">
    <property type="entry name" value="HisKA"/>
    <property type="match status" value="1"/>
</dbReference>
<keyword evidence="10" id="KW-0902">Two-component regulatory system</keyword>
<dbReference type="SMART" id="SM00073">
    <property type="entry name" value="HPT"/>
    <property type="match status" value="1"/>
</dbReference>
<dbReference type="Pfam" id="PF00072">
    <property type="entry name" value="Response_reg"/>
    <property type="match status" value="1"/>
</dbReference>
<dbReference type="Gene3D" id="2.60.40.10">
    <property type="entry name" value="Immunoglobulins"/>
    <property type="match status" value="1"/>
</dbReference>
<dbReference type="Proteomes" id="UP000830401">
    <property type="component" value="Chromosome"/>
</dbReference>
<dbReference type="InterPro" id="IPR003661">
    <property type="entry name" value="HisK_dim/P_dom"/>
</dbReference>
<keyword evidence="9 14" id="KW-1133">Transmembrane helix</keyword>
<dbReference type="PANTHER" id="PTHR45339:SF1">
    <property type="entry name" value="HYBRID SIGNAL TRANSDUCTION HISTIDINE KINASE J"/>
    <property type="match status" value="1"/>
</dbReference>
<dbReference type="CDD" id="cd16922">
    <property type="entry name" value="HATPase_EvgS-ArcB-TorS-like"/>
    <property type="match status" value="1"/>
</dbReference>
<evidence type="ECO:0000313" key="19">
    <source>
        <dbReference type="EMBL" id="UOQ65500.1"/>
    </source>
</evidence>
<dbReference type="InterPro" id="IPR011123">
    <property type="entry name" value="Y_Y_Y"/>
</dbReference>
<evidence type="ECO:0000313" key="20">
    <source>
        <dbReference type="Proteomes" id="UP000830401"/>
    </source>
</evidence>
<evidence type="ECO:0000256" key="9">
    <source>
        <dbReference type="ARBA" id="ARBA00022989"/>
    </source>
</evidence>
<keyword evidence="8 19" id="KW-0067">ATP-binding</keyword>
<dbReference type="PANTHER" id="PTHR45339">
    <property type="entry name" value="HYBRID SIGNAL TRANSDUCTION HISTIDINE KINASE J"/>
    <property type="match status" value="1"/>
</dbReference>
<dbReference type="PROSITE" id="PS50894">
    <property type="entry name" value="HPT"/>
    <property type="match status" value="1"/>
</dbReference>
<name>A0ABY4G3N4_9BACT</name>
<evidence type="ECO:0000256" key="15">
    <source>
        <dbReference type="SAM" id="SignalP"/>
    </source>
</evidence>
<dbReference type="Pfam" id="PF01627">
    <property type="entry name" value="Hpt"/>
    <property type="match status" value="1"/>
</dbReference>
<dbReference type="PRINTS" id="PR00344">
    <property type="entry name" value="BCTRLSENSOR"/>
</dbReference>
<keyword evidence="7" id="KW-0547">Nucleotide-binding</keyword>
<evidence type="ECO:0000256" key="10">
    <source>
        <dbReference type="ARBA" id="ARBA00023012"/>
    </source>
</evidence>
<evidence type="ECO:0000256" key="4">
    <source>
        <dbReference type="ARBA" id="ARBA00022475"/>
    </source>
</evidence>
<dbReference type="Pfam" id="PF07494">
    <property type="entry name" value="Reg_prop"/>
    <property type="match status" value="2"/>
</dbReference>